<feature type="domain" description="ATP-grasp" evidence="7">
    <location>
        <begin position="108"/>
        <end position="297"/>
    </location>
</feature>
<dbReference type="GO" id="GO:0005829">
    <property type="term" value="C:cytosol"/>
    <property type="evidence" value="ECO:0007669"/>
    <property type="project" value="TreeGrafter"/>
</dbReference>
<dbReference type="Proteomes" id="UP000325684">
    <property type="component" value="Unassembled WGS sequence"/>
</dbReference>
<feature type="binding site" evidence="5">
    <location>
        <position position="104"/>
    </location>
    <ligand>
        <name>ATP</name>
        <dbReference type="ChEBI" id="CHEBI:30616"/>
    </ligand>
</feature>
<evidence type="ECO:0000256" key="3">
    <source>
        <dbReference type="ARBA" id="ARBA00022755"/>
    </source>
</evidence>
<reference evidence="8 9" key="1">
    <citation type="journal article" date="2019" name="Microorganisms">
        <title>Genome Insights into the Novel Species Microvirga brassicacearum, a Rapeseed Endophyte with Biotechnological Potential.</title>
        <authorList>
            <person name="Jimenez-Gomez A."/>
            <person name="Saati-Santamaria Z."/>
            <person name="Igual J.M."/>
            <person name="Rivas R."/>
            <person name="Mateos P.F."/>
            <person name="Garcia-Fraile P."/>
        </authorList>
    </citation>
    <scope>NUCLEOTIDE SEQUENCE [LARGE SCALE GENOMIC DNA]</scope>
    <source>
        <strain evidence="8 9">CDVBN77</strain>
    </source>
</reference>
<dbReference type="Gene3D" id="3.40.50.20">
    <property type="match status" value="1"/>
</dbReference>
<evidence type="ECO:0000313" key="8">
    <source>
        <dbReference type="EMBL" id="KAB0268948.1"/>
    </source>
</evidence>
<dbReference type="NCBIfam" id="TIGR01161">
    <property type="entry name" value="purK"/>
    <property type="match status" value="1"/>
</dbReference>
<dbReference type="GO" id="GO:0034028">
    <property type="term" value="F:5-(carboxyamino)imidazole ribonucleotide synthase activity"/>
    <property type="evidence" value="ECO:0007669"/>
    <property type="project" value="UniProtKB-UniRule"/>
</dbReference>
<dbReference type="NCBIfam" id="NF004676">
    <property type="entry name" value="PRK06019.1-2"/>
    <property type="match status" value="1"/>
</dbReference>
<dbReference type="InterPro" id="IPR003135">
    <property type="entry name" value="ATP-grasp_carboxylate-amine"/>
</dbReference>
<dbReference type="Gene3D" id="3.30.1490.20">
    <property type="entry name" value="ATP-grasp fold, A domain"/>
    <property type="match status" value="1"/>
</dbReference>
<dbReference type="OrthoDB" id="9804625at2"/>
<name>A0A5N3PGW4_9HYPH</name>
<dbReference type="InterPro" id="IPR054350">
    <property type="entry name" value="PurT/PurK_preATP-grasp"/>
</dbReference>
<keyword evidence="2 5" id="KW-0547">Nucleotide-binding</keyword>
<feature type="binding site" evidence="5">
    <location>
        <begin position="149"/>
        <end position="155"/>
    </location>
    <ligand>
        <name>ATP</name>
        <dbReference type="ChEBI" id="CHEBI:30616"/>
    </ligand>
</feature>
<dbReference type="SUPFAM" id="SSF52440">
    <property type="entry name" value="PreATP-grasp domain"/>
    <property type="match status" value="1"/>
</dbReference>
<dbReference type="SUPFAM" id="SSF56059">
    <property type="entry name" value="Glutathione synthetase ATP-binding domain-like"/>
    <property type="match status" value="1"/>
</dbReference>
<keyword evidence="1 5" id="KW-0436">Ligase</keyword>
<dbReference type="Pfam" id="PF17769">
    <property type="entry name" value="PurK_C"/>
    <property type="match status" value="1"/>
</dbReference>
<dbReference type="InterPro" id="IPR011761">
    <property type="entry name" value="ATP-grasp"/>
</dbReference>
<dbReference type="HAMAP" id="MF_01928">
    <property type="entry name" value="PurK"/>
    <property type="match status" value="1"/>
</dbReference>
<comment type="catalytic activity">
    <reaction evidence="5 6">
        <text>5-amino-1-(5-phospho-beta-D-ribosyl)imidazole + hydrogencarbonate + ATP = 5-carboxyamino-1-(5-phospho-D-ribosyl)imidazole + ADP + phosphate + 2 H(+)</text>
        <dbReference type="Rhea" id="RHEA:19317"/>
        <dbReference type="ChEBI" id="CHEBI:15378"/>
        <dbReference type="ChEBI" id="CHEBI:17544"/>
        <dbReference type="ChEBI" id="CHEBI:30616"/>
        <dbReference type="ChEBI" id="CHEBI:43474"/>
        <dbReference type="ChEBI" id="CHEBI:58730"/>
        <dbReference type="ChEBI" id="CHEBI:137981"/>
        <dbReference type="ChEBI" id="CHEBI:456216"/>
        <dbReference type="EC" id="6.3.4.18"/>
    </reaction>
</comment>
<feature type="binding site" evidence="5">
    <location>
        <position position="187"/>
    </location>
    <ligand>
        <name>ATP</name>
        <dbReference type="ChEBI" id="CHEBI:30616"/>
    </ligand>
</feature>
<comment type="subunit">
    <text evidence="5 6">Homodimer.</text>
</comment>
<dbReference type="PANTHER" id="PTHR11609">
    <property type="entry name" value="PURINE BIOSYNTHESIS PROTEIN 6/7, PUR6/7"/>
    <property type="match status" value="1"/>
</dbReference>
<feature type="binding site" evidence="5">
    <location>
        <position position="144"/>
    </location>
    <ligand>
        <name>ATP</name>
        <dbReference type="ChEBI" id="CHEBI:30616"/>
    </ligand>
</feature>
<evidence type="ECO:0000256" key="1">
    <source>
        <dbReference type="ARBA" id="ARBA00022598"/>
    </source>
</evidence>
<accession>A0A5N3PGW4</accession>
<evidence type="ECO:0000256" key="5">
    <source>
        <dbReference type="HAMAP-Rule" id="MF_01928"/>
    </source>
</evidence>
<evidence type="ECO:0000256" key="2">
    <source>
        <dbReference type="ARBA" id="ARBA00022741"/>
    </source>
</evidence>
<organism evidence="8 9">
    <name type="scientific">Microvirga brassicacearum</name>
    <dbReference type="NCBI Taxonomy" id="2580413"/>
    <lineage>
        <taxon>Bacteria</taxon>
        <taxon>Pseudomonadati</taxon>
        <taxon>Pseudomonadota</taxon>
        <taxon>Alphaproteobacteria</taxon>
        <taxon>Hyphomicrobiales</taxon>
        <taxon>Methylobacteriaceae</taxon>
        <taxon>Microvirga</taxon>
    </lineage>
</organism>
<dbReference type="Pfam" id="PF22660">
    <property type="entry name" value="RS_preATP-grasp-like"/>
    <property type="match status" value="1"/>
</dbReference>
<dbReference type="InterPro" id="IPR040686">
    <property type="entry name" value="PurK_C"/>
</dbReference>
<comment type="function">
    <text evidence="5">Catalyzes the ATP-dependent conversion of 5-aminoimidazole ribonucleotide (AIR) and HCO(3)(-) to N5-carboxyaminoimidazole ribonucleotide (N5-CAIR).</text>
</comment>
<keyword evidence="4 5" id="KW-0067">ATP-binding</keyword>
<dbReference type="Gene3D" id="3.30.470.20">
    <property type="entry name" value="ATP-grasp fold, B domain"/>
    <property type="match status" value="1"/>
</dbReference>
<comment type="caution">
    <text evidence="8">The sequence shown here is derived from an EMBL/GenBank/DDBJ whole genome shotgun (WGS) entry which is preliminary data.</text>
</comment>
<evidence type="ECO:0000256" key="4">
    <source>
        <dbReference type="ARBA" id="ARBA00022840"/>
    </source>
</evidence>
<comment type="similarity">
    <text evidence="5 6">Belongs to the PurK/PurT family.</text>
</comment>
<evidence type="ECO:0000259" key="7">
    <source>
        <dbReference type="PROSITE" id="PS50975"/>
    </source>
</evidence>
<feature type="binding site" evidence="5">
    <location>
        <begin position="267"/>
        <end position="268"/>
    </location>
    <ligand>
        <name>ATP</name>
        <dbReference type="ChEBI" id="CHEBI:30616"/>
    </ligand>
</feature>
<keyword evidence="9" id="KW-1185">Reference proteome</keyword>
<dbReference type="InterPro" id="IPR005875">
    <property type="entry name" value="PurK"/>
</dbReference>
<dbReference type="NCBIfam" id="NF004679">
    <property type="entry name" value="PRK06019.1-5"/>
    <property type="match status" value="1"/>
</dbReference>
<evidence type="ECO:0000313" key="9">
    <source>
        <dbReference type="Proteomes" id="UP000325684"/>
    </source>
</evidence>
<sequence>MIVPGNTLGILGGGQLGRMIAMAAAQLGLRTHIYAPEANSPAFDVSAEYTVASYEDEEALARFARSVDVITYEFENVPGATAAILGAHAPLAPNARALAVTQDRLEEKNFIAKLGIPTAPYAAVATEAELAEAVDRIGRPAVLKTRRFGYDGKGQAMIRPDSDLGAAFKAVGEAASILEGFVPFERELSVVAARTAAGDFAAYDLCANEHRDHILDVTRVPAGVSDATGKRAVMIARAIADALDYVGVLAVELFLVQTEEGESLVVNEIAPRVHNSGHWTLGGARTSQFEQHVRAVCGWPLGSPARLGRVEMHNLIGEEANTWERILAEPDAQLHLYGKAQARAGRKMGHVTRVFPEAP</sequence>
<dbReference type="EC" id="6.3.4.18" evidence="5 6"/>
<dbReference type="PROSITE" id="PS50975">
    <property type="entry name" value="ATP_GRASP"/>
    <property type="match status" value="1"/>
</dbReference>
<gene>
    <name evidence="5 6" type="primary">purK</name>
    <name evidence="8" type="ORF">FEZ63_02235</name>
</gene>
<dbReference type="InterPro" id="IPR013815">
    <property type="entry name" value="ATP_grasp_subdomain_1"/>
</dbReference>
<dbReference type="FunFam" id="3.40.50.20:FF:000016">
    <property type="entry name" value="N5-carboxyaminoimidazole ribonucleotide synthase"/>
    <property type="match status" value="1"/>
</dbReference>
<dbReference type="EMBL" id="VCMV01000003">
    <property type="protein sequence ID" value="KAB0268948.1"/>
    <property type="molecule type" value="Genomic_DNA"/>
</dbReference>
<dbReference type="UniPathway" id="UPA00074">
    <property type="reaction ID" value="UER00942"/>
</dbReference>
<keyword evidence="3 5" id="KW-0658">Purine biosynthesis</keyword>
<dbReference type="SUPFAM" id="SSF51246">
    <property type="entry name" value="Rudiment single hybrid motif"/>
    <property type="match status" value="1"/>
</dbReference>
<feature type="binding site" evidence="5">
    <location>
        <position position="210"/>
    </location>
    <ligand>
        <name>ATP</name>
        <dbReference type="ChEBI" id="CHEBI:30616"/>
    </ligand>
</feature>
<feature type="binding site" evidence="5">
    <location>
        <begin position="179"/>
        <end position="182"/>
    </location>
    <ligand>
        <name>ATP</name>
        <dbReference type="ChEBI" id="CHEBI:30616"/>
    </ligand>
</feature>
<evidence type="ECO:0000256" key="6">
    <source>
        <dbReference type="RuleBase" id="RU361200"/>
    </source>
</evidence>
<dbReference type="GO" id="GO:0005524">
    <property type="term" value="F:ATP binding"/>
    <property type="evidence" value="ECO:0007669"/>
    <property type="project" value="UniProtKB-UniRule"/>
</dbReference>
<dbReference type="PANTHER" id="PTHR11609:SF5">
    <property type="entry name" value="PHOSPHORIBOSYLAMINOIMIDAZOLE CARBOXYLASE"/>
    <property type="match status" value="1"/>
</dbReference>
<dbReference type="GO" id="GO:0006189">
    <property type="term" value="P:'de novo' IMP biosynthetic process"/>
    <property type="evidence" value="ECO:0007669"/>
    <property type="project" value="UniProtKB-UniRule"/>
</dbReference>
<comment type="function">
    <text evidence="6">Catalyzes the ATP-dependent conversion of 5-aminoimidazole ribonucleotide (AIR) and HCO(3)- to N5-carboxyaminoimidazole ribonucleotide (N5-CAIR).</text>
</comment>
<comment type="pathway">
    <text evidence="5 6">Purine metabolism; IMP biosynthesis via de novo pathway; 5-amino-1-(5-phospho-D-ribosyl)imidazole-4-carboxylate from 5-amino-1-(5-phospho-D-ribosyl)imidazole (N5-CAIR route): step 1/2.</text>
</comment>
<dbReference type="InterPro" id="IPR011054">
    <property type="entry name" value="Rudment_hybrid_motif"/>
</dbReference>
<dbReference type="AlphaFoldDB" id="A0A5N3PGW4"/>
<dbReference type="InterPro" id="IPR016185">
    <property type="entry name" value="PreATP-grasp_dom_sf"/>
</dbReference>
<protein>
    <recommendedName>
        <fullName evidence="5 6">N5-carboxyaminoimidazole ribonucleotide synthase</fullName>
        <shortName evidence="5 6">N5-CAIR synthase</shortName>
        <ecNumber evidence="5 6">6.3.4.18</ecNumber>
    </recommendedName>
    <alternativeName>
        <fullName evidence="5 6">5-(carboxyamino)imidazole ribonucleotide synthetase</fullName>
    </alternativeName>
</protein>
<dbReference type="GO" id="GO:0046872">
    <property type="term" value="F:metal ion binding"/>
    <property type="evidence" value="ECO:0007669"/>
    <property type="project" value="InterPro"/>
</dbReference>
<dbReference type="NCBIfam" id="NF004675">
    <property type="entry name" value="PRK06019.1-1"/>
    <property type="match status" value="1"/>
</dbReference>
<proteinExistence type="inferred from homology"/>
<dbReference type="FunFam" id="3.30.1490.20:FF:000015">
    <property type="entry name" value="N5-carboxyaminoimidazole ribonucleotide synthase"/>
    <property type="match status" value="1"/>
</dbReference>
<dbReference type="RefSeq" id="WP_150942005.1">
    <property type="nucleotide sequence ID" value="NZ_VCMV01000003.1"/>
</dbReference>
<dbReference type="Pfam" id="PF02222">
    <property type="entry name" value="ATP-grasp"/>
    <property type="match status" value="1"/>
</dbReference>
<dbReference type="GO" id="GO:0004638">
    <property type="term" value="F:phosphoribosylaminoimidazole carboxylase activity"/>
    <property type="evidence" value="ECO:0007669"/>
    <property type="project" value="InterPro"/>
</dbReference>